<keyword evidence="5 11" id="KW-1133">Transmembrane helix</keyword>
<accession>A0AAV6QBZ7</accession>
<dbReference type="Pfam" id="PF07686">
    <property type="entry name" value="V-set"/>
    <property type="match status" value="1"/>
</dbReference>
<keyword evidence="9" id="KW-0325">Glycoprotein</keyword>
<dbReference type="GO" id="GO:0071222">
    <property type="term" value="P:cellular response to lipopolysaccharide"/>
    <property type="evidence" value="ECO:0007669"/>
    <property type="project" value="TreeGrafter"/>
</dbReference>
<sequence>MEMQLATLGAGRVSSPQEKMISWILLLVLLSPCVRGVFVVNVSQVYYQAEEKDNVTLEWTFTTKPNSAPRVLYVVCSLRSEHKVLYHLHEGVEVSDTQDEQFSGRVRCERGVLREGRIRLRMSTLRTNDSGMYLCRVWTDYGRGSEGCRLNVTAVDESEPQRPTETPPPRSRRNIGLYIALGFVVTGAAAVTSDLLVLCSVLRSNFSPGFIKSAKKDEDINVNQ</sequence>
<dbReference type="GO" id="GO:0009897">
    <property type="term" value="C:external side of plasma membrane"/>
    <property type="evidence" value="ECO:0007669"/>
    <property type="project" value="TreeGrafter"/>
</dbReference>
<evidence type="ECO:0000256" key="5">
    <source>
        <dbReference type="ARBA" id="ARBA00022989"/>
    </source>
</evidence>
<evidence type="ECO:0000256" key="11">
    <source>
        <dbReference type="SAM" id="Phobius"/>
    </source>
</evidence>
<dbReference type="GO" id="GO:0042130">
    <property type="term" value="P:negative regulation of T cell proliferation"/>
    <property type="evidence" value="ECO:0007669"/>
    <property type="project" value="TreeGrafter"/>
</dbReference>
<dbReference type="PANTHER" id="PTHR25466">
    <property type="entry name" value="T-LYMPHOCYTE ACTIVATION ANTIGEN"/>
    <property type="match status" value="1"/>
</dbReference>
<evidence type="ECO:0000313" key="13">
    <source>
        <dbReference type="EMBL" id="KAG7486010.1"/>
    </source>
</evidence>
<keyword evidence="4" id="KW-0732">Signal</keyword>
<dbReference type="PANTHER" id="PTHR25466:SF9">
    <property type="entry name" value="FIBRONECTIN TYPE-III DOMAIN-CONTAINING PROTEIN"/>
    <property type="match status" value="1"/>
</dbReference>
<dbReference type="GO" id="GO:0031295">
    <property type="term" value="P:T cell costimulation"/>
    <property type="evidence" value="ECO:0007669"/>
    <property type="project" value="TreeGrafter"/>
</dbReference>
<evidence type="ECO:0000256" key="2">
    <source>
        <dbReference type="ARBA" id="ARBA00022475"/>
    </source>
</evidence>
<keyword evidence="3 11" id="KW-0812">Transmembrane</keyword>
<comment type="subcellular location">
    <subcellularLocation>
        <location evidence="1">Cell membrane</location>
        <topology evidence="1">Single-pass type I membrane protein</topology>
    </subcellularLocation>
</comment>
<dbReference type="GO" id="GO:0042102">
    <property type="term" value="P:positive regulation of T cell proliferation"/>
    <property type="evidence" value="ECO:0007669"/>
    <property type="project" value="TreeGrafter"/>
</dbReference>
<evidence type="ECO:0000256" key="3">
    <source>
        <dbReference type="ARBA" id="ARBA00022692"/>
    </source>
</evidence>
<dbReference type="EMBL" id="JAGKHQ010000018">
    <property type="protein sequence ID" value="KAG7486010.1"/>
    <property type="molecule type" value="Genomic_DNA"/>
</dbReference>
<evidence type="ECO:0000256" key="6">
    <source>
        <dbReference type="ARBA" id="ARBA00023136"/>
    </source>
</evidence>
<dbReference type="InterPro" id="IPR051713">
    <property type="entry name" value="T-cell_Activation_Regulation"/>
</dbReference>
<feature type="transmembrane region" description="Helical" evidence="11">
    <location>
        <begin position="175"/>
        <end position="198"/>
    </location>
</feature>
<keyword evidence="8 13" id="KW-0675">Receptor</keyword>
<dbReference type="GO" id="GO:0007166">
    <property type="term" value="P:cell surface receptor signaling pathway"/>
    <property type="evidence" value="ECO:0007669"/>
    <property type="project" value="TreeGrafter"/>
</dbReference>
<keyword evidence="10" id="KW-0393">Immunoglobulin domain</keyword>
<keyword evidence="2" id="KW-1003">Cell membrane</keyword>
<evidence type="ECO:0000313" key="14">
    <source>
        <dbReference type="Proteomes" id="UP000693946"/>
    </source>
</evidence>
<evidence type="ECO:0000256" key="9">
    <source>
        <dbReference type="ARBA" id="ARBA00023180"/>
    </source>
</evidence>
<feature type="transmembrane region" description="Helical" evidence="11">
    <location>
        <begin position="20"/>
        <end position="42"/>
    </location>
</feature>
<evidence type="ECO:0000256" key="7">
    <source>
        <dbReference type="ARBA" id="ARBA00023157"/>
    </source>
</evidence>
<comment type="caution">
    <text evidence="13">The sequence shown here is derived from an EMBL/GenBank/DDBJ whole genome shotgun (WGS) entry which is preliminary data.</text>
</comment>
<keyword evidence="14" id="KW-1185">Reference proteome</keyword>
<proteinExistence type="predicted"/>
<protein>
    <submittedName>
        <fullName evidence="13">Coxsackievirus and adenovirus receptor-like isoform X3</fullName>
    </submittedName>
</protein>
<keyword evidence="7" id="KW-1015">Disulfide bond</keyword>
<evidence type="ECO:0000259" key="12">
    <source>
        <dbReference type="Pfam" id="PF07686"/>
    </source>
</evidence>
<feature type="domain" description="Immunoglobulin V-set" evidence="12">
    <location>
        <begin position="48"/>
        <end position="152"/>
    </location>
</feature>
<reference evidence="13 14" key="1">
    <citation type="journal article" date="2021" name="Sci. Rep.">
        <title>Chromosome anchoring in Senegalese sole (Solea senegalensis) reveals sex-associated markers and genome rearrangements in flatfish.</title>
        <authorList>
            <person name="Guerrero-Cozar I."/>
            <person name="Gomez-Garrido J."/>
            <person name="Berbel C."/>
            <person name="Martinez-Blanch J.F."/>
            <person name="Alioto T."/>
            <person name="Claros M.G."/>
            <person name="Gagnaire P.A."/>
            <person name="Manchado M."/>
        </authorList>
    </citation>
    <scope>NUCLEOTIDE SEQUENCE [LARGE SCALE GENOMIC DNA]</scope>
    <source>
        <strain evidence="13">Sse05_10M</strain>
    </source>
</reference>
<dbReference type="Proteomes" id="UP000693946">
    <property type="component" value="Linkage Group LG6"/>
</dbReference>
<keyword evidence="6 11" id="KW-0472">Membrane</keyword>
<evidence type="ECO:0000256" key="10">
    <source>
        <dbReference type="ARBA" id="ARBA00023319"/>
    </source>
</evidence>
<dbReference type="InterPro" id="IPR013106">
    <property type="entry name" value="Ig_V-set"/>
</dbReference>
<evidence type="ECO:0000256" key="4">
    <source>
        <dbReference type="ARBA" id="ARBA00022729"/>
    </source>
</evidence>
<evidence type="ECO:0000256" key="1">
    <source>
        <dbReference type="ARBA" id="ARBA00004251"/>
    </source>
</evidence>
<evidence type="ECO:0000256" key="8">
    <source>
        <dbReference type="ARBA" id="ARBA00023170"/>
    </source>
</evidence>
<dbReference type="GO" id="GO:0006955">
    <property type="term" value="P:immune response"/>
    <property type="evidence" value="ECO:0007669"/>
    <property type="project" value="TreeGrafter"/>
</dbReference>
<dbReference type="AlphaFoldDB" id="A0AAV6QBZ7"/>
<name>A0AAV6QBZ7_SOLSE</name>
<gene>
    <name evidence="13" type="ORF">JOB18_023036</name>
</gene>
<organism evidence="13 14">
    <name type="scientific">Solea senegalensis</name>
    <name type="common">Senegalese sole</name>
    <dbReference type="NCBI Taxonomy" id="28829"/>
    <lineage>
        <taxon>Eukaryota</taxon>
        <taxon>Metazoa</taxon>
        <taxon>Chordata</taxon>
        <taxon>Craniata</taxon>
        <taxon>Vertebrata</taxon>
        <taxon>Euteleostomi</taxon>
        <taxon>Actinopterygii</taxon>
        <taxon>Neopterygii</taxon>
        <taxon>Teleostei</taxon>
        <taxon>Neoteleostei</taxon>
        <taxon>Acanthomorphata</taxon>
        <taxon>Carangaria</taxon>
        <taxon>Pleuronectiformes</taxon>
        <taxon>Pleuronectoidei</taxon>
        <taxon>Soleidae</taxon>
        <taxon>Solea</taxon>
    </lineage>
</organism>